<evidence type="ECO:0000259" key="5">
    <source>
        <dbReference type="Pfam" id="PF23377"/>
    </source>
</evidence>
<protein>
    <recommendedName>
        <fullName evidence="9">PARP</fullName>
    </recommendedName>
</protein>
<feature type="compositionally biased region" description="Polar residues" evidence="4">
    <location>
        <begin position="1419"/>
        <end position="1431"/>
    </location>
</feature>
<evidence type="ECO:0008006" key="9">
    <source>
        <dbReference type="Google" id="ProtNLM"/>
    </source>
</evidence>
<feature type="repeat" description="ANK" evidence="3">
    <location>
        <begin position="1042"/>
        <end position="1074"/>
    </location>
</feature>
<sequence>MQYSRQFGHPAHVRQELPAVMPSHHIRTPRDRVPHQRSVDGVLPGSMNQHAYSLDATQYPSMSVSSSMISLLGASGAPGVGSQVALPHLRMGLQGMLDRVSVLAEGDYDDEFRSTERELAGALKEQMQSQVACMDWLSRSMDLGPTGPACNMARTMAADAYREQRRMAPRFGRAIADLAATTQGLPHAPQTARLTLRSTVESDEMLMMVRTFHHPVRVSRPAAGRSYSHEDAPGVRPQFLKKGAGLEFLKKQTEKKRDDVRGPNYTPRLRNSKMITVTEGEDSADNYRPPLPVSPKGGRSSAGEFLEKINFKTLASVSKMVARAKHRTSLDKEEEQPEVADQDRVPQIYSKQSRWGILKSKARDQLHPGKPELRREMTQEERVSASRITRKVKTQVLVEHPSRRGISAGQLHRFFERTCGDVLWEEWEDANSTICLPTALAELCRLANRTDESVRNRTRLPRETNLYAVTDLIIKPETMHEGVSYAEMLNPEGLQIDFFISHHWAEDFGEFTQSILRQAVVVAPTLEKEKWQDVVYWCCAFANNQHGVELGDTLEESPFYMALSDPVCKGTVMNLNQAASSLDRIWCIYEVYLTHVLKKPFTLNFKLGPLAGVNQESKERDAWVMHIFKMLQHIDVRQAESTAREDYVKIMSAVDTFNGPNGTKGADALNSVVKAMLGSQAIFTLARRGETAAVKLALELGANPNAMDNFGLRPLTYAAGVRDPTDAHRETQKVLIEGGADKRASISASTVVAMWDKSSKERQRAIEAVRKLDLEETDGFNRQGVARALLEHTSAICDDLAKSMDAENAELRLQVVFQLRTMLQVLMEHSKSSTEDSPRQRKGQSQGIITDLPTGMEELKAVANHAKRLAMSLVDEDYRVRKAVVESLTCIGQFDLSRLKMGRGDIPKGHHLYGHVDKPLETETGGSVLHFAACQTNANALIMLATGVDWEVNNKPLRDTDAQRRNIAHLAVAKGHAECLEHLLGKAKLPFEFLVENDDLGRTTVHYAAEHGCVNNLLALTSLGKSPDGCMTTAHFSQKDGSGSTPVHIAASHGHLPFVAKLLSCGLPVASLKDQDGQKQNLAHILAAKGNSGGLRFLIEHCDLPRDTLRQEDDWYRTPAHVACCADAADVLRLLREVGAPLHLAMGPAEPKIGAVALFNKNDPGTVAYLGDAFQLCRVYYRDRNGKVKLENEQGIKQQDLVDPERCEFAPTPLEVAERLRKKGAEAALWQHWELIVAEGFAKKEEVLAAARRGELPISFMLAQKQVASLKTLIQQKALRIEEITWQDAVGRTSLHWAAASGDADILKAACTLGAKFFEPEDYTAVDHRRWTVLHHAAVSGDAKCMQQVIKLCTRAGGEIFGAIDLWQQSPAHVAAMEDAADVLEILAKNGAPLHQTMGEPQLVDQTIVLVQERGSTFMSRNRGDSLSSSGPARERKSTSGSAIERKRTKSKFSSGSIKGAGTTWGSAQSQEDCDDDAVSEDDLNPPASNWSLGRIAGSIFADNQFTVKHANGKREACIDFERCVFAPTPLVLADRMGRLMAAQMLMDTAWRPFAEAVLSCTSCSEDFRNAWDWEEMEADAREGALPAGFLASVNGGDGATPAAIIKQLVSKGVLKEKEFLSRDVLGRSALLRAAGSGRAEVLSCVIALATPSNADIEALDLTGRGLLHYAAMSNNADTVRTAVKSFHRPPQQLGDKDSWGCSPAHLAVELENVDALQALITLGVPVNEHAGPHVKLEIGAIVLVRPLEKEDSWQLGLVRDRGAEHLKIKYRGGKEEGYVDFDRCCVAPTPLVLAEKLRGHQDTCVAKLRDVDRAKALSQQNVRAAGSFNTAQNNVCIGCNDGSVVMYQVVFSTVHGLYQDRYAYRDNMTDVIIQHLVTEQKVRIRCKDYVKKIAVYRDRLAVQLPDKVLIYEVSHDDPLDMHYKNIEKIKQKFVCSLLVVTTHHIILCQERKLQLYSFHGVLEREWNLDALIRYIKVVGGAAQREGLLVGLKNGHVMKIFVDNAFPVTLIKQATAVRCLDLSCRRKKLAVVDETSNLLVYDLDTQALMYQEPNANSVAWNTEMEDMLAYSGSNMLCIKTGSFPPHMQKLQGFVVGFKGSKIFCLHYISMQTIDVPQSASLYRYMEKKDFETAYKVSCLGVTEADWRLLALDALQNLRFDIARKAFIRIRDMKYIDLLNRITQQYGNKTSLTHEEEMLVTAQVLAFQGKYAEAANYFGRAKSHHMAVEMYTELRKWDEAKSWAQQGEKATPKIMPPVATGGVAGDNKAAEIIFEVPREDSVAQGLILKQAASSEEDGDLRAAGEMYLTAGQHRKAVEIFVKISALDSLIEVVRQLPNSETQLLGLAVKAFRKEQHYAFAKEAIVKLGDVGQLIALHMESHRWDEAFQLSNQYPEYAAQIYLPWAEWLAFNDRFDDALE</sequence>
<evidence type="ECO:0000256" key="1">
    <source>
        <dbReference type="ARBA" id="ARBA00022574"/>
    </source>
</evidence>
<evidence type="ECO:0000259" key="6">
    <source>
        <dbReference type="Pfam" id="PF25295"/>
    </source>
</evidence>
<dbReference type="GO" id="GO:1905515">
    <property type="term" value="P:non-motile cilium assembly"/>
    <property type="evidence" value="ECO:0007669"/>
    <property type="project" value="TreeGrafter"/>
</dbReference>
<dbReference type="InterPro" id="IPR039857">
    <property type="entry name" value="Ift122/121"/>
</dbReference>
<keyword evidence="1" id="KW-0853">WD repeat</keyword>
<dbReference type="Gene3D" id="1.25.40.470">
    <property type="match status" value="2"/>
</dbReference>
<dbReference type="InterPro" id="IPR002110">
    <property type="entry name" value="Ankyrin_rpt"/>
</dbReference>
<dbReference type="PROSITE" id="PS50088">
    <property type="entry name" value="ANK_REPEAT"/>
    <property type="match status" value="1"/>
</dbReference>
<dbReference type="GO" id="GO:0030991">
    <property type="term" value="C:intraciliary transport particle A"/>
    <property type="evidence" value="ECO:0007669"/>
    <property type="project" value="TreeGrafter"/>
</dbReference>
<dbReference type="GO" id="GO:0061512">
    <property type="term" value="P:protein localization to cilium"/>
    <property type="evidence" value="ECO:0007669"/>
    <property type="project" value="TreeGrafter"/>
</dbReference>
<dbReference type="Gene3D" id="1.25.40.20">
    <property type="entry name" value="Ankyrin repeat-containing domain"/>
    <property type="match status" value="5"/>
</dbReference>
<feature type="compositionally biased region" description="Acidic residues" evidence="4">
    <location>
        <begin position="1472"/>
        <end position="1484"/>
    </location>
</feature>
<organism evidence="7 8">
    <name type="scientific">Polarella glacialis</name>
    <name type="common">Dinoflagellate</name>
    <dbReference type="NCBI Taxonomy" id="89957"/>
    <lineage>
        <taxon>Eukaryota</taxon>
        <taxon>Sar</taxon>
        <taxon>Alveolata</taxon>
        <taxon>Dinophyceae</taxon>
        <taxon>Suessiales</taxon>
        <taxon>Suessiaceae</taxon>
        <taxon>Polarella</taxon>
    </lineage>
</organism>
<dbReference type="EMBL" id="CAJNNW010034044">
    <property type="protein sequence ID" value="CAE8721378.1"/>
    <property type="molecule type" value="Genomic_DNA"/>
</dbReference>
<feature type="compositionally biased region" description="Basic and acidic residues" evidence="4">
    <location>
        <begin position="829"/>
        <end position="839"/>
    </location>
</feature>
<dbReference type="SUPFAM" id="SSF50978">
    <property type="entry name" value="WD40 repeat-like"/>
    <property type="match status" value="1"/>
</dbReference>
<comment type="caution">
    <text evidence="7">The sequence shown here is derived from an EMBL/GenBank/DDBJ whole genome shotgun (WGS) entry which is preliminary data.</text>
</comment>
<dbReference type="Pfam" id="PF12796">
    <property type="entry name" value="Ank_2"/>
    <property type="match status" value="4"/>
</dbReference>
<dbReference type="GO" id="GO:0097730">
    <property type="term" value="C:non-motile cilium"/>
    <property type="evidence" value="ECO:0007669"/>
    <property type="project" value="TreeGrafter"/>
</dbReference>
<feature type="non-terminal residue" evidence="7">
    <location>
        <position position="1"/>
    </location>
</feature>
<dbReference type="PANTHER" id="PTHR12764">
    <property type="entry name" value="WD REPEAT DOMAIN-RELATED"/>
    <property type="match status" value="1"/>
</dbReference>
<dbReference type="PANTHER" id="PTHR12764:SF4">
    <property type="entry name" value="INTRAFLAGELLAR TRANSPORT PROTEIN 122 HOMOLOG"/>
    <property type="match status" value="1"/>
</dbReference>
<feature type="domain" description="Intraflagellar transport protein 122 homolog TPR" evidence="6">
    <location>
        <begin position="2285"/>
        <end position="2416"/>
    </location>
</feature>
<dbReference type="Proteomes" id="UP000626109">
    <property type="component" value="Unassembled WGS sequence"/>
</dbReference>
<reference evidence="7" key="1">
    <citation type="submission" date="2021-02" db="EMBL/GenBank/DDBJ databases">
        <authorList>
            <person name="Dougan E. K."/>
            <person name="Rhodes N."/>
            <person name="Thang M."/>
            <person name="Chan C."/>
        </authorList>
    </citation>
    <scope>NUCLEOTIDE SEQUENCE</scope>
</reference>
<dbReference type="InterPro" id="IPR056152">
    <property type="entry name" value="Beta-prop_IFT122_2nd"/>
</dbReference>
<feature type="region of interest" description="Disordered" evidence="4">
    <location>
        <begin position="829"/>
        <end position="850"/>
    </location>
</feature>
<name>A0A813LCT2_POLGL</name>
<evidence type="ECO:0000256" key="3">
    <source>
        <dbReference type="PROSITE-ProRule" id="PRU00023"/>
    </source>
</evidence>
<dbReference type="InterPro" id="IPR057411">
    <property type="entry name" value="TPR_IFT122"/>
</dbReference>
<evidence type="ECO:0000313" key="8">
    <source>
        <dbReference type="Proteomes" id="UP000626109"/>
    </source>
</evidence>
<evidence type="ECO:0000256" key="4">
    <source>
        <dbReference type="SAM" id="MobiDB-lite"/>
    </source>
</evidence>
<feature type="domain" description="Intraflagellar transport protein 122 homolog TPR" evidence="6">
    <location>
        <begin position="2117"/>
        <end position="2253"/>
    </location>
</feature>
<dbReference type="InterPro" id="IPR036770">
    <property type="entry name" value="Ankyrin_rpt-contain_sf"/>
</dbReference>
<proteinExistence type="predicted"/>
<keyword evidence="2" id="KW-0677">Repeat</keyword>
<dbReference type="InterPro" id="IPR036322">
    <property type="entry name" value="WD40_repeat_dom_sf"/>
</dbReference>
<dbReference type="SMART" id="SM00248">
    <property type="entry name" value="ANK"/>
    <property type="match status" value="14"/>
</dbReference>
<dbReference type="Pfam" id="PF25295">
    <property type="entry name" value="TPR_IFT122"/>
    <property type="match status" value="2"/>
</dbReference>
<dbReference type="PROSITE" id="PS50297">
    <property type="entry name" value="ANK_REP_REGION"/>
    <property type="match status" value="1"/>
</dbReference>
<keyword evidence="3" id="KW-0040">ANK repeat</keyword>
<feature type="region of interest" description="Disordered" evidence="4">
    <location>
        <begin position="282"/>
        <end position="301"/>
    </location>
</feature>
<feature type="region of interest" description="Disordered" evidence="4">
    <location>
        <begin position="1419"/>
        <end position="1487"/>
    </location>
</feature>
<dbReference type="GO" id="GO:0035721">
    <property type="term" value="P:intraciliary retrograde transport"/>
    <property type="evidence" value="ECO:0007669"/>
    <property type="project" value="TreeGrafter"/>
</dbReference>
<feature type="domain" description="IFT122 second beta-propeller" evidence="5">
    <location>
        <begin position="1856"/>
        <end position="2110"/>
    </location>
</feature>
<dbReference type="Pfam" id="PF23377">
    <property type="entry name" value="Beta-prop_IFT122_2nd"/>
    <property type="match status" value="1"/>
</dbReference>
<accession>A0A813LCT2</accession>
<gene>
    <name evidence="7" type="ORF">PGLA2088_LOCUS41898</name>
</gene>
<dbReference type="SUPFAM" id="SSF48403">
    <property type="entry name" value="Ankyrin repeat"/>
    <property type="match status" value="3"/>
</dbReference>
<evidence type="ECO:0000256" key="2">
    <source>
        <dbReference type="ARBA" id="ARBA00022737"/>
    </source>
</evidence>
<evidence type="ECO:0000313" key="7">
    <source>
        <dbReference type="EMBL" id="CAE8721378.1"/>
    </source>
</evidence>